<dbReference type="KEGG" id="parq:DSM112329_02020"/>
<dbReference type="EMBL" id="CP114014">
    <property type="protein sequence ID" value="XAY05176.1"/>
    <property type="molecule type" value="Genomic_DNA"/>
</dbReference>
<dbReference type="InterPro" id="IPR038513">
    <property type="entry name" value="FAIM1_dom_sf"/>
</dbReference>
<accession>A0AAU7AU09</accession>
<proteinExistence type="predicted"/>
<gene>
    <name evidence="1" type="ORF">DSM112329_02020</name>
</gene>
<dbReference type="AlphaFoldDB" id="A0AAU7AU09"/>
<name>A0AAU7AU09_9ACTN</name>
<organism evidence="1">
    <name type="scientific">Paraconexibacter sp. AEG42_29</name>
    <dbReference type="NCBI Taxonomy" id="2997339"/>
    <lineage>
        <taxon>Bacteria</taxon>
        <taxon>Bacillati</taxon>
        <taxon>Actinomycetota</taxon>
        <taxon>Thermoleophilia</taxon>
        <taxon>Solirubrobacterales</taxon>
        <taxon>Paraconexibacteraceae</taxon>
        <taxon>Paraconexibacter</taxon>
    </lineage>
</organism>
<reference evidence="1" key="1">
    <citation type="submission" date="2022-12" db="EMBL/GenBank/DDBJ databases">
        <title>Paraconexibacter alkalitolerans sp. nov. and Baekduia alba sp. nov., isolated from soil and emended description of the genera Paraconexibacter (Chun et al., 2020) and Baekduia (An et al., 2020).</title>
        <authorList>
            <person name="Vieira S."/>
            <person name="Huber K.J."/>
            <person name="Geppert A."/>
            <person name="Wolf J."/>
            <person name="Neumann-Schaal M."/>
            <person name="Muesken M."/>
            <person name="Overmann J."/>
        </authorList>
    </citation>
    <scope>NUCLEOTIDE SEQUENCE</scope>
    <source>
        <strain evidence="1">AEG42_29</strain>
    </source>
</reference>
<sequence>MALKTWTVETQGNRHEVTLDWGYWGGRRTVSVDGKEVDSSTFPLRWKSTQEFDLDGTPCVVRTKPSTKFSARFLVELEVDGRLIDSSSPRDGWESKKKAA</sequence>
<protein>
    <submittedName>
        <fullName evidence="1">Uncharacterized protein</fullName>
    </submittedName>
</protein>
<dbReference type="InterPro" id="IPR010695">
    <property type="entry name" value="FAIM1"/>
</dbReference>
<dbReference type="Pfam" id="PF06905">
    <property type="entry name" value="FAIM1"/>
    <property type="match status" value="1"/>
</dbReference>
<dbReference type="RefSeq" id="WP_354701693.1">
    <property type="nucleotide sequence ID" value="NZ_CP114014.1"/>
</dbReference>
<evidence type="ECO:0000313" key="1">
    <source>
        <dbReference type="EMBL" id="XAY05176.1"/>
    </source>
</evidence>
<dbReference type="Gene3D" id="2.40.128.180">
    <property type="match status" value="1"/>
</dbReference>